<dbReference type="AlphaFoldDB" id="A0A841K9A5"/>
<dbReference type="RefSeq" id="WP_082125544.1">
    <property type="nucleotide sequence ID" value="NZ_JACHEK010000012.1"/>
</dbReference>
<dbReference type="OrthoDB" id="109949at2"/>
<dbReference type="SUPFAM" id="SSF53300">
    <property type="entry name" value="vWA-like"/>
    <property type="match status" value="1"/>
</dbReference>
<evidence type="ECO:0000256" key="1">
    <source>
        <dbReference type="SAM" id="MobiDB-lite"/>
    </source>
</evidence>
<feature type="signal peptide" evidence="2">
    <location>
        <begin position="1"/>
        <end position="20"/>
    </location>
</feature>
<evidence type="ECO:0000313" key="3">
    <source>
        <dbReference type="EMBL" id="MBB6147128.1"/>
    </source>
</evidence>
<feature type="compositionally biased region" description="Polar residues" evidence="1">
    <location>
        <begin position="48"/>
        <end position="61"/>
    </location>
</feature>
<dbReference type="CDD" id="cd00198">
    <property type="entry name" value="vWFA"/>
    <property type="match status" value="1"/>
</dbReference>
<feature type="region of interest" description="Disordered" evidence="1">
    <location>
        <begin position="218"/>
        <end position="255"/>
    </location>
</feature>
<dbReference type="NCBIfam" id="TIGR03436">
    <property type="entry name" value="acidobact_VWFA"/>
    <property type="match status" value="1"/>
</dbReference>
<sequence>MTQGALAIAFSLFMMGAAQQQPQQQQTPPNIPDAPAPSGLSDLKGQVTPGSGTIVDKQSSPDLPPGQTTQAPAPTTPPAPDTFQTEAPETPKTAADAQAFTIHVPVNYIDIPVTVRDKHHQLVAGLTWRQFRIFEDGQRQKIAFFTVDPYPLSVAFVIDQTLPSDIMQKVNESLAAVTGAFSPADTVAVITYNNNPQTITDFTGAQGARLPVALQQAKRPGRDMGVPQPTGPLASGMSINGNSPDPNLAPQRGNPGNFLTIPRESHPLNDAILYAAQMLSRQPKGRRRILYVITDGKEKRSTASQKEVLRFLLTNNITVYGTLVGDAATWGVGYLDKVKLPLLPADNVMPKYTTFTGGYLESQFSENGMQKSFAAITGSVRTQYTLGYYSHAPSLSEKHHSVDVRVEGISGLDVTAKEGYYPSLANMTQ</sequence>
<dbReference type="Gene3D" id="3.40.50.410">
    <property type="entry name" value="von Willebrand factor, type A domain"/>
    <property type="match status" value="1"/>
</dbReference>
<feature type="chain" id="PRO_5032408177" evidence="2">
    <location>
        <begin position="21"/>
        <end position="429"/>
    </location>
</feature>
<proteinExistence type="predicted"/>
<gene>
    <name evidence="3" type="ORF">HNQ77_005113</name>
</gene>
<reference evidence="3 4" key="1">
    <citation type="submission" date="2020-08" db="EMBL/GenBank/DDBJ databases">
        <title>Genomic Encyclopedia of Type Strains, Phase IV (KMG-IV): sequencing the most valuable type-strain genomes for metagenomic binning, comparative biology and taxonomic classification.</title>
        <authorList>
            <person name="Goeker M."/>
        </authorList>
    </citation>
    <scope>NUCLEOTIDE SEQUENCE [LARGE SCALE GENOMIC DNA]</scope>
    <source>
        <strain evidence="3 4">DSM 103733</strain>
    </source>
</reference>
<accession>A0A841K9A5</accession>
<evidence type="ECO:0000313" key="4">
    <source>
        <dbReference type="Proteomes" id="UP000538666"/>
    </source>
</evidence>
<keyword evidence="4" id="KW-1185">Reference proteome</keyword>
<dbReference type="InterPro" id="IPR036465">
    <property type="entry name" value="vWFA_dom_sf"/>
</dbReference>
<dbReference type="InterPro" id="IPR017802">
    <property type="entry name" value="VWFA-rel_acidobac-type"/>
</dbReference>
<keyword evidence="2" id="KW-0732">Signal</keyword>
<feature type="region of interest" description="Disordered" evidence="1">
    <location>
        <begin position="19"/>
        <end position="92"/>
    </location>
</feature>
<comment type="caution">
    <text evidence="3">The sequence shown here is derived from an EMBL/GenBank/DDBJ whole genome shotgun (WGS) entry which is preliminary data.</text>
</comment>
<name>A0A841K9A5_9BACT</name>
<feature type="compositionally biased region" description="Low complexity" evidence="1">
    <location>
        <begin position="19"/>
        <end position="28"/>
    </location>
</feature>
<dbReference type="Proteomes" id="UP000538666">
    <property type="component" value="Unassembled WGS sequence"/>
</dbReference>
<protein>
    <submittedName>
        <fullName evidence="3">VWFA-related protein</fullName>
    </submittedName>
</protein>
<dbReference type="EMBL" id="JACHEK010000012">
    <property type="protein sequence ID" value="MBB6147128.1"/>
    <property type="molecule type" value="Genomic_DNA"/>
</dbReference>
<organism evidence="3 4">
    <name type="scientific">Silvibacterium bohemicum</name>
    <dbReference type="NCBI Taxonomy" id="1577686"/>
    <lineage>
        <taxon>Bacteria</taxon>
        <taxon>Pseudomonadati</taxon>
        <taxon>Acidobacteriota</taxon>
        <taxon>Terriglobia</taxon>
        <taxon>Terriglobales</taxon>
        <taxon>Acidobacteriaceae</taxon>
        <taxon>Silvibacterium</taxon>
    </lineage>
</organism>
<evidence type="ECO:0000256" key="2">
    <source>
        <dbReference type="SAM" id="SignalP"/>
    </source>
</evidence>